<evidence type="ECO:0000256" key="1">
    <source>
        <dbReference type="ARBA" id="ARBA00001946"/>
    </source>
</evidence>
<dbReference type="Pfam" id="PF02775">
    <property type="entry name" value="TPP_enzyme_C"/>
    <property type="match status" value="1"/>
</dbReference>
<dbReference type="PANTHER" id="PTHR48084:SF4">
    <property type="entry name" value="2-OXOGLUTARATE OXIDOREDUCTASE SUBUNIT KORB"/>
    <property type="match status" value="1"/>
</dbReference>
<dbReference type="InterPro" id="IPR011896">
    <property type="entry name" value="OFOB"/>
</dbReference>
<evidence type="ECO:0000313" key="13">
    <source>
        <dbReference type="Proteomes" id="UP000002382"/>
    </source>
</evidence>
<dbReference type="GO" id="GO:0045333">
    <property type="term" value="P:cellular respiration"/>
    <property type="evidence" value="ECO:0007669"/>
    <property type="project" value="UniProtKB-ARBA"/>
</dbReference>
<dbReference type="AlphaFoldDB" id="C5CIB1"/>
<dbReference type="OrthoDB" id="9775140at2"/>
<evidence type="ECO:0000256" key="2">
    <source>
        <dbReference type="ARBA" id="ARBA00001964"/>
    </source>
</evidence>
<protein>
    <submittedName>
        <fullName evidence="12">Pyruvate ferredoxin/flavodoxin oxidoreductase, beta subunit</fullName>
    </submittedName>
</protein>
<reference evidence="12 13" key="1">
    <citation type="submission" date="2009-06" db="EMBL/GenBank/DDBJ databases">
        <title>Complete sequence of Thermotogales bacterium TBF 19.5.1.</title>
        <authorList>
            <consortium name="US DOE Joint Genome Institute"/>
            <person name="Lucas S."/>
            <person name="Copeland A."/>
            <person name="Lapidus A."/>
            <person name="Glavina del Rio T."/>
            <person name="Tice H."/>
            <person name="Bruce D."/>
            <person name="Goodwin L."/>
            <person name="Pitluck S."/>
            <person name="Chertkov O."/>
            <person name="Brettin T."/>
            <person name="Detter J.C."/>
            <person name="Han C."/>
            <person name="Schmutz J."/>
            <person name="Larimer F."/>
            <person name="Land M."/>
            <person name="Hauser L."/>
            <person name="Kyrpides N."/>
            <person name="Ovchinnikova G."/>
            <person name="Noll K."/>
        </authorList>
    </citation>
    <scope>NUCLEOTIDE SEQUENCE [LARGE SCALE GENOMIC DNA]</scope>
    <source>
        <strain evidence="13">ATCC BAA-1733 / DSM 21960 / TBF 19.5.1</strain>
    </source>
</reference>
<reference evidence="12 13" key="2">
    <citation type="journal article" date="2011" name="J. Bacteriol.">
        <title>Genome Sequence of Kosmotoga olearia Strain TBF 19.5.1, a Thermophilic Bacterium with a Wide Growth Temperature Range, Isolated from the Troll B Oil Platform in the North Sea.</title>
        <authorList>
            <person name="Swithers K.S."/>
            <person name="Dipippo J.L."/>
            <person name="Bruce D.C."/>
            <person name="Detter C."/>
            <person name="Tapia R."/>
            <person name="Han S."/>
            <person name="Goodwin L.A."/>
            <person name="Han J."/>
            <person name="Woyke T."/>
            <person name="Pitluck S."/>
            <person name="Pennacchio L."/>
            <person name="Nolan M."/>
            <person name="Mikhailova N."/>
            <person name="Land M.L."/>
            <person name="Nesbo C.L."/>
            <person name="Gogarten J.P."/>
            <person name="Noll K.M."/>
        </authorList>
    </citation>
    <scope>NUCLEOTIDE SEQUENCE [LARGE SCALE GENOMIC DNA]</scope>
    <source>
        <strain evidence="13">ATCC BAA-1733 / DSM 21960 / TBF 19.5.1</strain>
    </source>
</reference>
<sequence length="283" mass="31468">MKFLKDSSPAWCPGCGNFPIRQFLAETFEDMGLEPDQVLMVTGIGQAAKMPHYLNVNFFNGLHGRSIPVAFAAKVANPDLVVIAESGDGCMYGEGGNHMIHGIRRNVDITVIVHDNRIYGLTKGQGSPTTELNQITSAQPWGVINEPLNPIAMGIALNASFVARTWSGDKDHFKKTLSAAIEHKGFSIVDVMHPCVSFNKVNTFAWYKSRLYDVNEKDPSYDPTDRLKAFEKALEFGGKIPTGIIYLNKKLTFHELHPVLRSGTKLIEIRESEEVLEELESFK</sequence>
<keyword evidence="6" id="KW-0560">Oxidoreductase</keyword>
<evidence type="ECO:0000256" key="9">
    <source>
        <dbReference type="ARBA" id="ARBA00023052"/>
    </source>
</evidence>
<dbReference type="HOGENOM" id="CLU_048564_0_0_0"/>
<organism evidence="12 13">
    <name type="scientific">Kosmotoga olearia (strain ATCC BAA-1733 / DSM 21960 / TBF 19.5.1)</name>
    <dbReference type="NCBI Taxonomy" id="521045"/>
    <lineage>
        <taxon>Bacteria</taxon>
        <taxon>Thermotogati</taxon>
        <taxon>Thermotogota</taxon>
        <taxon>Thermotogae</taxon>
        <taxon>Kosmotogales</taxon>
        <taxon>Kosmotogaceae</taxon>
        <taxon>Kosmotoga</taxon>
    </lineage>
</organism>
<evidence type="ECO:0000313" key="12">
    <source>
        <dbReference type="EMBL" id="ACR80813.1"/>
    </source>
</evidence>
<dbReference type="InterPro" id="IPR029061">
    <property type="entry name" value="THDP-binding"/>
</dbReference>
<dbReference type="Gene3D" id="3.40.50.970">
    <property type="match status" value="1"/>
</dbReference>
<dbReference type="GO" id="GO:0051536">
    <property type="term" value="F:iron-sulfur cluster binding"/>
    <property type="evidence" value="ECO:0007669"/>
    <property type="project" value="UniProtKB-KW"/>
</dbReference>
<accession>C5CIB1</accession>
<dbReference type="EMBL" id="CP001634">
    <property type="protein sequence ID" value="ACR80813.1"/>
    <property type="molecule type" value="Genomic_DNA"/>
</dbReference>
<dbReference type="CDD" id="cd03375">
    <property type="entry name" value="TPP_OGFOR"/>
    <property type="match status" value="1"/>
</dbReference>
<dbReference type="GO" id="GO:0046872">
    <property type="term" value="F:metal ion binding"/>
    <property type="evidence" value="ECO:0007669"/>
    <property type="project" value="UniProtKB-KW"/>
</dbReference>
<evidence type="ECO:0000259" key="10">
    <source>
        <dbReference type="Pfam" id="PF02775"/>
    </source>
</evidence>
<dbReference type="InterPro" id="IPR051457">
    <property type="entry name" value="2-oxoacid:Fd_oxidoreductase"/>
</dbReference>
<evidence type="ECO:0000256" key="3">
    <source>
        <dbReference type="ARBA" id="ARBA00001966"/>
    </source>
</evidence>
<dbReference type="STRING" id="521045.Kole_2136"/>
<keyword evidence="9" id="KW-0786">Thiamine pyrophosphate</keyword>
<comment type="cofactor">
    <cofactor evidence="2">
        <name>thiamine diphosphate</name>
        <dbReference type="ChEBI" id="CHEBI:58937"/>
    </cofactor>
</comment>
<feature type="domain" description="Thiamine pyrophosphate enzyme TPP-binding" evidence="10">
    <location>
        <begin position="47"/>
        <end position="191"/>
    </location>
</feature>
<evidence type="ECO:0000256" key="7">
    <source>
        <dbReference type="ARBA" id="ARBA00023004"/>
    </source>
</evidence>
<keyword evidence="5" id="KW-0460">Magnesium</keyword>
<dbReference type="SUPFAM" id="SSF52518">
    <property type="entry name" value="Thiamin diphosphate-binding fold (THDP-binding)"/>
    <property type="match status" value="1"/>
</dbReference>
<evidence type="ECO:0000256" key="6">
    <source>
        <dbReference type="ARBA" id="ARBA00023002"/>
    </source>
</evidence>
<evidence type="ECO:0000256" key="5">
    <source>
        <dbReference type="ARBA" id="ARBA00022842"/>
    </source>
</evidence>
<dbReference type="Pfam" id="PF12367">
    <property type="entry name" value="PFO_beta_C"/>
    <property type="match status" value="1"/>
</dbReference>
<evidence type="ECO:0000259" key="11">
    <source>
        <dbReference type="Pfam" id="PF12367"/>
    </source>
</evidence>
<dbReference type="InterPro" id="IPR011766">
    <property type="entry name" value="TPP_enzyme_TPP-bd"/>
</dbReference>
<dbReference type="InterPro" id="IPR032686">
    <property type="entry name" value="PFO_beta_C"/>
</dbReference>
<evidence type="ECO:0000256" key="8">
    <source>
        <dbReference type="ARBA" id="ARBA00023014"/>
    </source>
</evidence>
<keyword evidence="13" id="KW-1185">Reference proteome</keyword>
<keyword evidence="4" id="KW-0479">Metal-binding</keyword>
<dbReference type="KEGG" id="kol:Kole_2136"/>
<comment type="cofactor">
    <cofactor evidence="1">
        <name>Mg(2+)</name>
        <dbReference type="ChEBI" id="CHEBI:18420"/>
    </cofactor>
</comment>
<dbReference type="PANTHER" id="PTHR48084">
    <property type="entry name" value="2-OXOGLUTARATE OXIDOREDUCTASE SUBUNIT KORB-RELATED"/>
    <property type="match status" value="1"/>
</dbReference>
<dbReference type="GO" id="GO:0016625">
    <property type="term" value="F:oxidoreductase activity, acting on the aldehyde or oxo group of donors, iron-sulfur protein as acceptor"/>
    <property type="evidence" value="ECO:0007669"/>
    <property type="project" value="UniProtKB-ARBA"/>
</dbReference>
<evidence type="ECO:0000256" key="4">
    <source>
        <dbReference type="ARBA" id="ARBA00022723"/>
    </source>
</evidence>
<dbReference type="GO" id="GO:0030976">
    <property type="term" value="F:thiamine pyrophosphate binding"/>
    <property type="evidence" value="ECO:0007669"/>
    <property type="project" value="InterPro"/>
</dbReference>
<comment type="cofactor">
    <cofactor evidence="3">
        <name>[4Fe-4S] cluster</name>
        <dbReference type="ChEBI" id="CHEBI:49883"/>
    </cofactor>
</comment>
<dbReference type="RefSeq" id="WP_015869454.1">
    <property type="nucleotide sequence ID" value="NC_012785.1"/>
</dbReference>
<dbReference type="eggNOG" id="COG1013">
    <property type="taxonomic scope" value="Bacteria"/>
</dbReference>
<keyword evidence="7" id="KW-0408">Iron</keyword>
<dbReference type="Proteomes" id="UP000002382">
    <property type="component" value="Chromosome"/>
</dbReference>
<keyword evidence="8" id="KW-0411">Iron-sulfur</keyword>
<gene>
    <name evidence="12" type="ordered locus">Kole_2136</name>
</gene>
<name>C5CIB1_KOSOT</name>
<feature type="domain" description="Pyruvate ferredoxin oxidoreductase beta subunit C-terminal" evidence="11">
    <location>
        <begin position="195"/>
        <end position="261"/>
    </location>
</feature>
<dbReference type="NCBIfam" id="TIGR02177">
    <property type="entry name" value="PorB_KorB"/>
    <property type="match status" value="1"/>
</dbReference>
<proteinExistence type="predicted"/>
<keyword evidence="12" id="KW-0670">Pyruvate</keyword>